<gene>
    <name evidence="2" type="ORF">LCGC14_2829190</name>
</gene>
<accession>A0A0F8Z1D0</accession>
<feature type="transmembrane region" description="Helical" evidence="1">
    <location>
        <begin position="152"/>
        <end position="171"/>
    </location>
</feature>
<name>A0A0F8Z1D0_9ZZZZ</name>
<evidence type="ECO:0000256" key="1">
    <source>
        <dbReference type="SAM" id="Phobius"/>
    </source>
</evidence>
<protein>
    <submittedName>
        <fullName evidence="2">Uncharacterized protein</fullName>
    </submittedName>
</protein>
<keyword evidence="1" id="KW-1133">Transmembrane helix</keyword>
<keyword evidence="1" id="KW-0472">Membrane</keyword>
<dbReference type="EMBL" id="LAZR01053835">
    <property type="protein sequence ID" value="KKK79870.1"/>
    <property type="molecule type" value="Genomic_DNA"/>
</dbReference>
<comment type="caution">
    <text evidence="2">The sequence shown here is derived from an EMBL/GenBank/DDBJ whole genome shotgun (WGS) entry which is preliminary data.</text>
</comment>
<proteinExistence type="predicted"/>
<sequence>MTQQVVSRRAGGVPINLTGIASTARSRIRANLQGGQITSQQALGLFAEVRKVQFGEEPPSHLEQFGLRDSTSALGQIRARQSEIDRIAQRIQTNDVRAGRVVVPLRTETLATGITLKTRAREIGIEIADALVPGLWARNWNQLSNRERAVNIAFDALFLVPIVGIVGRTALKGSRTIIRRSV</sequence>
<organism evidence="2">
    <name type="scientific">marine sediment metagenome</name>
    <dbReference type="NCBI Taxonomy" id="412755"/>
    <lineage>
        <taxon>unclassified sequences</taxon>
        <taxon>metagenomes</taxon>
        <taxon>ecological metagenomes</taxon>
    </lineage>
</organism>
<keyword evidence="1" id="KW-0812">Transmembrane</keyword>
<evidence type="ECO:0000313" key="2">
    <source>
        <dbReference type="EMBL" id="KKK79870.1"/>
    </source>
</evidence>
<reference evidence="2" key="1">
    <citation type="journal article" date="2015" name="Nature">
        <title>Complex archaea that bridge the gap between prokaryotes and eukaryotes.</title>
        <authorList>
            <person name="Spang A."/>
            <person name="Saw J.H."/>
            <person name="Jorgensen S.L."/>
            <person name="Zaremba-Niedzwiedzka K."/>
            <person name="Martijn J."/>
            <person name="Lind A.E."/>
            <person name="van Eijk R."/>
            <person name="Schleper C."/>
            <person name="Guy L."/>
            <person name="Ettema T.J."/>
        </authorList>
    </citation>
    <scope>NUCLEOTIDE SEQUENCE</scope>
</reference>
<feature type="non-terminal residue" evidence="2">
    <location>
        <position position="182"/>
    </location>
</feature>
<dbReference type="AlphaFoldDB" id="A0A0F8Z1D0"/>